<feature type="domain" description="Zinc finger ZPR1-type" evidence="5">
    <location>
        <begin position="12"/>
        <end position="165"/>
    </location>
</feature>
<dbReference type="SMART" id="SM00709">
    <property type="entry name" value="Zpr1"/>
    <property type="match status" value="1"/>
</dbReference>
<dbReference type="Pfam" id="PF03367">
    <property type="entry name" value="Zn_ribbon_ZPR1"/>
    <property type="match status" value="1"/>
</dbReference>
<reference evidence="6 7" key="1">
    <citation type="journal article" date="2010" name="Stand. Genomic Sci.">
        <title>Complete genome sequence of Thermosphaera aggregans type strain (M11TL).</title>
        <authorList>
            <person name="Spring S."/>
            <person name="Rachel R."/>
            <person name="Lapidus A."/>
            <person name="Davenport K."/>
            <person name="Tice H."/>
            <person name="Copeland A."/>
            <person name="Cheng J.F."/>
            <person name="Lucas S."/>
            <person name="Chen F."/>
            <person name="Nolan M."/>
            <person name="Bruce D."/>
            <person name="Goodwin L."/>
            <person name="Pitluck S."/>
            <person name="Ivanova N."/>
            <person name="Mavromatis K."/>
            <person name="Ovchinnikova G."/>
            <person name="Pati A."/>
            <person name="Chen A."/>
            <person name="Palaniappan K."/>
            <person name="Land M."/>
            <person name="Hauser L."/>
            <person name="Chang Y.J."/>
            <person name="Jeffries C.C."/>
            <person name="Brettin T."/>
            <person name="Detter J.C."/>
            <person name="Tapia R."/>
            <person name="Han C."/>
            <person name="Heimerl T."/>
            <person name="Weikl F."/>
            <person name="Brambilla E."/>
            <person name="Goker M."/>
            <person name="Bristow J."/>
            <person name="Eisen J.A."/>
            <person name="Markowitz V."/>
            <person name="Hugenholtz P."/>
            <person name="Kyrpides N.C."/>
            <person name="Klenk H.P."/>
        </authorList>
    </citation>
    <scope>NUCLEOTIDE SEQUENCE [LARGE SCALE GENOMIC DNA]</scope>
    <source>
        <strain evidence="7">DSM 11486 / M11TL</strain>
    </source>
</reference>
<keyword evidence="4" id="KW-0862">Zinc</keyword>
<dbReference type="InterPro" id="IPR004470">
    <property type="entry name" value="ZPR1-like_arc"/>
</dbReference>
<comment type="similarity">
    <text evidence="1">Belongs to the ZPR1 family.</text>
</comment>
<sequence>MSEPVKVAEHEVACPVCGQKALVEDYIHNIPYYGDILISVLTCNKCGFKKRDVGTLSIGDPRKIIYKVEKPGDERALLIRAGGSKVLIPEFNIEISPGPFSQGFITTIEGLIMDLIEKTSFLCETGEANESECGRVLELLNKAKDGLVEYTIIIEDYPGKSDIISNKTRYVKIEEEEGSSPGD</sequence>
<dbReference type="Proteomes" id="UP000002376">
    <property type="component" value="Chromosome"/>
</dbReference>
<dbReference type="PANTHER" id="PTHR10876:SF0">
    <property type="entry name" value="ZINC FINGER PROTEIN ZPR1"/>
    <property type="match status" value="1"/>
</dbReference>
<dbReference type="Gene3D" id="2.20.25.420">
    <property type="entry name" value="ZPR1, zinc finger domain"/>
    <property type="match status" value="1"/>
</dbReference>
<dbReference type="InterPro" id="IPR004457">
    <property type="entry name" value="Znf_ZPR1"/>
</dbReference>
<dbReference type="AlphaFoldDB" id="D5U0A0"/>
<evidence type="ECO:0000313" key="7">
    <source>
        <dbReference type="Proteomes" id="UP000002376"/>
    </source>
</evidence>
<organism evidence="6 7">
    <name type="scientific">Thermosphaera aggregans (strain DSM 11486 / M11TL)</name>
    <dbReference type="NCBI Taxonomy" id="633148"/>
    <lineage>
        <taxon>Archaea</taxon>
        <taxon>Thermoproteota</taxon>
        <taxon>Thermoprotei</taxon>
        <taxon>Desulfurococcales</taxon>
        <taxon>Desulfurococcaceae</taxon>
        <taxon>Thermosphaera</taxon>
    </lineage>
</organism>
<dbReference type="InterPro" id="IPR042452">
    <property type="entry name" value="ZPR1_Znf1/2"/>
</dbReference>
<dbReference type="EMBL" id="CP001939">
    <property type="protein sequence ID" value="ADG90550.1"/>
    <property type="molecule type" value="Genomic_DNA"/>
</dbReference>
<evidence type="ECO:0000259" key="5">
    <source>
        <dbReference type="SMART" id="SM00709"/>
    </source>
</evidence>
<dbReference type="InterPro" id="IPR042451">
    <property type="entry name" value="ZPR1_A/B_dom"/>
</dbReference>
<dbReference type="Pfam" id="PF22794">
    <property type="entry name" value="jr-ZPR1"/>
    <property type="match status" value="1"/>
</dbReference>
<dbReference type="KEGG" id="tag:Tagg_0273"/>
<dbReference type="NCBIfam" id="TIGR00310">
    <property type="entry name" value="ZPR1_znf"/>
    <property type="match status" value="1"/>
</dbReference>
<dbReference type="RefSeq" id="WP_013129143.1">
    <property type="nucleotide sequence ID" value="NC_014160.1"/>
</dbReference>
<keyword evidence="2" id="KW-0479">Metal-binding</keyword>
<evidence type="ECO:0000256" key="2">
    <source>
        <dbReference type="ARBA" id="ARBA00022723"/>
    </source>
</evidence>
<dbReference type="OrthoDB" id="14924at2157"/>
<gene>
    <name evidence="6" type="ordered locus">Tagg_0273</name>
</gene>
<name>D5U0A0_THEAM</name>
<dbReference type="GeneID" id="9165286"/>
<reference key="3">
    <citation type="submission" date="2010-02" db="EMBL/GenBank/DDBJ databases">
        <title>Complete genome sequence of Thermosphaera aggregans type strain (M11TL).</title>
        <authorList>
            <consortium name="US DOE Joint Genome Institute (JGI-PGF)"/>
            <person name="Spring S."/>
            <person name="Lapidus A."/>
            <person name="Munk C."/>
            <person name="Schroeder M."/>
            <person name="Glavina Del Rio T."/>
            <person name="Tice H."/>
            <person name="Copeland A."/>
            <person name="Cheng J.-F."/>
            <person name="Lucas S."/>
            <person name="Chen F."/>
            <person name="Nolan M."/>
            <person name="Bruce D."/>
            <person name="Goodwin L."/>
            <person name="Pitluck S."/>
            <person name="Ivanova N."/>
            <person name="Mavromatis K."/>
            <person name="Ovchinnikova G."/>
            <person name="Pati A."/>
            <person name="Chen A."/>
            <person name="Palaniappan K."/>
            <person name="Land M."/>
            <person name="Hauser L."/>
            <person name="Chang Y.-J."/>
            <person name="Jeffries C.C."/>
            <person name="Brettin T."/>
            <person name="Detter J.C."/>
            <person name="Tapia R."/>
            <person name="Han C."/>
            <person name="Chain P."/>
            <person name="Heimerl T."/>
            <person name="Weik F."/>
            <person name="Goker M."/>
            <person name="Rachel R."/>
            <person name="Bristow J."/>
            <person name="Eisen J.A."/>
            <person name="Markowitz V."/>
            <person name="Hugenholtz P."/>
            <person name="Kyrpides N.C."/>
            <person name="Klenk H.-P."/>
        </authorList>
    </citation>
    <scope>NUCLEOTIDE SEQUENCE</scope>
    <source>
        <strain>DSM 11486</strain>
    </source>
</reference>
<accession>D5U0A0</accession>
<keyword evidence="7" id="KW-1185">Reference proteome</keyword>
<dbReference type="InterPro" id="IPR040141">
    <property type="entry name" value="ZPR1"/>
</dbReference>
<dbReference type="GO" id="GO:0008270">
    <property type="term" value="F:zinc ion binding"/>
    <property type="evidence" value="ECO:0007669"/>
    <property type="project" value="UniProtKB-KW"/>
</dbReference>
<dbReference type="HOGENOM" id="CLU_107446_0_0_2"/>
<keyword evidence="3" id="KW-0863">Zinc-finger</keyword>
<dbReference type="STRING" id="633148.Tagg_0273"/>
<dbReference type="PANTHER" id="PTHR10876">
    <property type="entry name" value="ZINC FINGER PROTEIN ZPR1"/>
    <property type="match status" value="1"/>
</dbReference>
<protein>
    <submittedName>
        <fullName evidence="6">ZPR1-related zinc finger protein</fullName>
    </submittedName>
</protein>
<evidence type="ECO:0000256" key="3">
    <source>
        <dbReference type="ARBA" id="ARBA00022771"/>
    </source>
</evidence>
<dbReference type="InterPro" id="IPR056180">
    <property type="entry name" value="ZPR1_jr_dom"/>
</dbReference>
<reference evidence="7" key="2">
    <citation type="journal article" date="2010" name="Stand. Genomic Sci.">
        <title>Complete genome sequence of Thermosphaera aggregans type strain (M11TLT).</title>
        <authorList>
            <person name="Spring S."/>
            <person name="Rachel R."/>
            <person name="Lapidus A."/>
            <person name="Davenport K."/>
            <person name="Tice H."/>
            <person name="Copeland A."/>
            <person name="Cheng J.-F."/>
            <person name="Lucas S."/>
            <person name="Chen F."/>
            <person name="Nolan M."/>
            <person name="Bruce D."/>
            <person name="Goodwin L."/>
            <person name="Pitluck S."/>
            <person name="Ivanova N."/>
            <person name="Mavromatis K."/>
            <person name="Ovchinnikova G."/>
            <person name="Pati A."/>
            <person name="Chen A."/>
            <person name="Palaniappan K."/>
            <person name="Land M."/>
            <person name="Hauser L."/>
            <person name="Chang Y.-J."/>
            <person name="Jeffries C.C."/>
            <person name="Brettin T."/>
            <person name="Detter J.C."/>
            <person name="Tapia R."/>
            <person name="Han C."/>
            <person name="Heimerl T."/>
            <person name="Weikl F."/>
            <person name="Brambilla E."/>
            <person name="Goker M."/>
            <person name="Bristow J."/>
            <person name="Eisen J.A."/>
            <person name="Markowitz V."/>
            <person name="Hugenholtz P."/>
            <person name="Kyrpides N.C."/>
            <person name="Klenk H.-P."/>
        </authorList>
    </citation>
    <scope>NUCLEOTIDE SEQUENCE [LARGE SCALE GENOMIC DNA]</scope>
    <source>
        <strain evidence="7">DSM 11486 / M11TL</strain>
    </source>
</reference>
<dbReference type="NCBIfam" id="TIGR00340">
    <property type="entry name" value="zpr1_rel"/>
    <property type="match status" value="1"/>
</dbReference>
<evidence type="ECO:0000256" key="4">
    <source>
        <dbReference type="ARBA" id="ARBA00022833"/>
    </source>
</evidence>
<evidence type="ECO:0000256" key="1">
    <source>
        <dbReference type="ARBA" id="ARBA00008354"/>
    </source>
</evidence>
<dbReference type="eggNOG" id="arCOG04265">
    <property type="taxonomic scope" value="Archaea"/>
</dbReference>
<evidence type="ECO:0000313" key="6">
    <source>
        <dbReference type="EMBL" id="ADG90550.1"/>
    </source>
</evidence>
<proteinExistence type="inferred from homology"/>
<dbReference type="Gene3D" id="2.60.120.1040">
    <property type="entry name" value="ZPR1, A/B domain"/>
    <property type="match status" value="1"/>
</dbReference>